<protein>
    <submittedName>
        <fullName evidence="2">Putative secreted protein</fullName>
    </submittedName>
</protein>
<proteinExistence type="evidence at transcript level"/>
<evidence type="ECO:0000313" key="2">
    <source>
        <dbReference type="EMBL" id="JAC27467.1"/>
    </source>
</evidence>
<evidence type="ECO:0000256" key="1">
    <source>
        <dbReference type="SAM" id="SignalP"/>
    </source>
</evidence>
<dbReference type="EMBL" id="GBBM01007951">
    <property type="protein sequence ID" value="JAC27467.1"/>
    <property type="molecule type" value="mRNA"/>
</dbReference>
<sequence>MLHSTADLLHFFFLIFSWFCSVSYTGLYCSCVASVDIARCKSDAVWLCAYLWLREETPRVFFVPLCQECECVACSGCSARECIR</sequence>
<organism evidence="2">
    <name type="scientific">Amblyomma triste</name>
    <name type="common">Neotropical tick</name>
    <dbReference type="NCBI Taxonomy" id="251400"/>
    <lineage>
        <taxon>Eukaryota</taxon>
        <taxon>Metazoa</taxon>
        <taxon>Ecdysozoa</taxon>
        <taxon>Arthropoda</taxon>
        <taxon>Chelicerata</taxon>
        <taxon>Arachnida</taxon>
        <taxon>Acari</taxon>
        <taxon>Parasitiformes</taxon>
        <taxon>Ixodida</taxon>
        <taxon>Ixodoidea</taxon>
        <taxon>Ixodidae</taxon>
        <taxon>Amblyomminae</taxon>
        <taxon>Amblyomma</taxon>
    </lineage>
</organism>
<keyword evidence="1" id="KW-0732">Signal</keyword>
<feature type="signal peptide" evidence="1">
    <location>
        <begin position="1"/>
        <end position="25"/>
    </location>
</feature>
<accession>A0A023G1G6</accession>
<name>A0A023G1G6_AMBTT</name>
<reference evidence="2" key="1">
    <citation type="submission" date="2014-03" db="EMBL/GenBank/DDBJ databases">
        <title>The sialotranscriptome of Amblyomma triste, Amblyomma parvum and Amblyomma cajennense ticks, uncovered by 454-based RNA-seq.</title>
        <authorList>
            <person name="Garcia G.R."/>
            <person name="Gardinassi L.G."/>
            <person name="Ribeiro J.M."/>
            <person name="Anatriello E."/>
            <person name="Ferreira B.R."/>
            <person name="Moreira H.N."/>
            <person name="Mafra C."/>
            <person name="Olegario M.M."/>
            <person name="Szabo P.J."/>
            <person name="Miranda-Santos I.K."/>
            <person name="Maruyama S.R."/>
        </authorList>
    </citation>
    <scope>NUCLEOTIDE SEQUENCE</scope>
    <source>
        <strain evidence="2">Mato Grasso do Sul</strain>
        <tissue evidence="2">Salivary glands</tissue>
    </source>
</reference>
<dbReference type="AlphaFoldDB" id="A0A023G1G6"/>
<feature type="chain" id="PRO_5001516001" evidence="1">
    <location>
        <begin position="26"/>
        <end position="84"/>
    </location>
</feature>